<dbReference type="InParanoid" id="S8ECX6"/>
<protein>
    <recommendedName>
        <fullName evidence="3">F-box domain-containing protein</fullName>
    </recommendedName>
</protein>
<reference evidence="1 2" key="1">
    <citation type="journal article" date="2012" name="Science">
        <title>The Paleozoic origin of enzymatic lignin decomposition reconstructed from 31 fungal genomes.</title>
        <authorList>
            <person name="Floudas D."/>
            <person name="Binder M."/>
            <person name="Riley R."/>
            <person name="Barry K."/>
            <person name="Blanchette R.A."/>
            <person name="Henrissat B."/>
            <person name="Martinez A.T."/>
            <person name="Otillar R."/>
            <person name="Spatafora J.W."/>
            <person name="Yadav J.S."/>
            <person name="Aerts A."/>
            <person name="Benoit I."/>
            <person name="Boyd A."/>
            <person name="Carlson A."/>
            <person name="Copeland A."/>
            <person name="Coutinho P.M."/>
            <person name="de Vries R.P."/>
            <person name="Ferreira P."/>
            <person name="Findley K."/>
            <person name="Foster B."/>
            <person name="Gaskell J."/>
            <person name="Glotzer D."/>
            <person name="Gorecki P."/>
            <person name="Heitman J."/>
            <person name="Hesse C."/>
            <person name="Hori C."/>
            <person name="Igarashi K."/>
            <person name="Jurgens J.A."/>
            <person name="Kallen N."/>
            <person name="Kersten P."/>
            <person name="Kohler A."/>
            <person name="Kuees U."/>
            <person name="Kumar T.K.A."/>
            <person name="Kuo A."/>
            <person name="LaButti K."/>
            <person name="Larrondo L.F."/>
            <person name="Lindquist E."/>
            <person name="Ling A."/>
            <person name="Lombard V."/>
            <person name="Lucas S."/>
            <person name="Lundell T."/>
            <person name="Martin R."/>
            <person name="McLaughlin D.J."/>
            <person name="Morgenstern I."/>
            <person name="Morin E."/>
            <person name="Murat C."/>
            <person name="Nagy L.G."/>
            <person name="Nolan M."/>
            <person name="Ohm R.A."/>
            <person name="Patyshakuliyeva A."/>
            <person name="Rokas A."/>
            <person name="Ruiz-Duenas F.J."/>
            <person name="Sabat G."/>
            <person name="Salamov A."/>
            <person name="Samejima M."/>
            <person name="Schmutz J."/>
            <person name="Slot J.C."/>
            <person name="St John F."/>
            <person name="Stenlid J."/>
            <person name="Sun H."/>
            <person name="Sun S."/>
            <person name="Syed K."/>
            <person name="Tsang A."/>
            <person name="Wiebenga A."/>
            <person name="Young D."/>
            <person name="Pisabarro A."/>
            <person name="Eastwood D.C."/>
            <person name="Martin F."/>
            <person name="Cullen D."/>
            <person name="Grigoriev I.V."/>
            <person name="Hibbett D.S."/>
        </authorList>
    </citation>
    <scope>NUCLEOTIDE SEQUENCE</scope>
    <source>
        <strain evidence="2">FP-58527</strain>
    </source>
</reference>
<organism evidence="1 2">
    <name type="scientific">Fomitopsis schrenkii</name>
    <name type="common">Brown rot fungus</name>
    <dbReference type="NCBI Taxonomy" id="2126942"/>
    <lineage>
        <taxon>Eukaryota</taxon>
        <taxon>Fungi</taxon>
        <taxon>Dikarya</taxon>
        <taxon>Basidiomycota</taxon>
        <taxon>Agaricomycotina</taxon>
        <taxon>Agaricomycetes</taxon>
        <taxon>Polyporales</taxon>
        <taxon>Fomitopsis</taxon>
    </lineage>
</organism>
<sequence length="367" mass="40705">MHHCLNIEEIVEAICEQVFLLQDGPASLLAFGLACYALLEPALDRLWRTQTNLSPLVRVLPADSWTYFGKNIVTLTRPLVREDWKRLDAYALRIRNLGFEHTRALAGQGMRHPVNFAILEAFRAHHEGSPFLPKLQSLRLTTYHLRFVDLLLAPSLTSVSFDFGLCWNTHEEHELLEAVLIDAGARCPYLQEFLVESSRTSASSAGDAALEPFAHLLPMRQYPPSLQAGDIIRLASIPRLQRACFRVSSIADVPSRSQMQHIVAFHSLSDLELHVRSLEIATALLELLQTPCLEALTVHVDNLPEPLTFSAFCVALRSVASPATFHSLKLNGGGTNSPGAGDICAESISNQLERYNTLVSVLARVDL</sequence>
<dbReference type="STRING" id="743788.S8ECX6"/>
<keyword evidence="2" id="KW-1185">Reference proteome</keyword>
<evidence type="ECO:0000313" key="1">
    <source>
        <dbReference type="EMBL" id="EPT02478.1"/>
    </source>
</evidence>
<proteinExistence type="predicted"/>
<dbReference type="HOGENOM" id="CLU_754470_0_0_1"/>
<name>S8ECX6_FOMSC</name>
<evidence type="ECO:0000313" key="2">
    <source>
        <dbReference type="Proteomes" id="UP000015241"/>
    </source>
</evidence>
<dbReference type="OrthoDB" id="2769405at2759"/>
<dbReference type="Proteomes" id="UP000015241">
    <property type="component" value="Unassembled WGS sequence"/>
</dbReference>
<dbReference type="EMBL" id="KE504135">
    <property type="protein sequence ID" value="EPT02478.1"/>
    <property type="molecule type" value="Genomic_DNA"/>
</dbReference>
<dbReference type="AlphaFoldDB" id="S8ECX6"/>
<evidence type="ECO:0008006" key="3">
    <source>
        <dbReference type="Google" id="ProtNLM"/>
    </source>
</evidence>
<accession>S8ECX6</accession>
<gene>
    <name evidence="1" type="ORF">FOMPIDRAFT_82551</name>
</gene>